<evidence type="ECO:0000256" key="5">
    <source>
        <dbReference type="ARBA" id="ARBA00022833"/>
    </source>
</evidence>
<dbReference type="GO" id="GO:0016788">
    <property type="term" value="F:hydrolase activity, acting on ester bonds"/>
    <property type="evidence" value="ECO:0007669"/>
    <property type="project" value="TreeGrafter"/>
</dbReference>
<keyword evidence="9" id="KW-1185">Reference proteome</keyword>
<evidence type="ECO:0000256" key="3">
    <source>
        <dbReference type="ARBA" id="ARBA00022723"/>
    </source>
</evidence>
<evidence type="ECO:0000313" key="8">
    <source>
        <dbReference type="EMBL" id="KAJ6633590.1"/>
    </source>
</evidence>
<dbReference type="Pfam" id="PF08925">
    <property type="entry name" value="DUF1907"/>
    <property type="match status" value="1"/>
</dbReference>
<dbReference type="PANTHER" id="PTHR13204">
    <property type="entry name" value="PTD012 PROTEIN"/>
    <property type="match status" value="1"/>
</dbReference>
<dbReference type="InterPro" id="IPR015021">
    <property type="entry name" value="C11orf54_DUF1907"/>
</dbReference>
<dbReference type="GO" id="GO:0008270">
    <property type="term" value="F:zinc ion binding"/>
    <property type="evidence" value="ECO:0007669"/>
    <property type="project" value="TreeGrafter"/>
</dbReference>
<gene>
    <name evidence="8" type="primary">CK054</name>
    <name evidence="8" type="ORF">Bhyg_15939</name>
</gene>
<keyword evidence="4 8" id="KW-0378">Hydrolase</keyword>
<feature type="domain" description="DUF1907" evidence="7">
    <location>
        <begin position="27"/>
        <end position="309"/>
    </location>
</feature>
<dbReference type="EMBL" id="WJQU01001876">
    <property type="protein sequence ID" value="KAJ6633590.1"/>
    <property type="molecule type" value="Genomic_DNA"/>
</dbReference>
<keyword evidence="6" id="KW-0539">Nucleus</keyword>
<dbReference type="OrthoDB" id="5119241at2759"/>
<dbReference type="AlphaFoldDB" id="A0A9Q0MMQ4"/>
<comment type="subcellular location">
    <subcellularLocation>
        <location evidence="1">Nucleus</location>
    </subcellularLocation>
</comment>
<evidence type="ECO:0000256" key="2">
    <source>
        <dbReference type="ARBA" id="ARBA00011245"/>
    </source>
</evidence>
<dbReference type="CDD" id="cd17298">
    <property type="entry name" value="DUF1907"/>
    <property type="match status" value="1"/>
</dbReference>
<dbReference type="PANTHER" id="PTHR13204:SF1">
    <property type="entry name" value="ESTER HYDROLASE C11ORF54"/>
    <property type="match status" value="1"/>
</dbReference>
<evidence type="ECO:0000256" key="6">
    <source>
        <dbReference type="ARBA" id="ARBA00023242"/>
    </source>
</evidence>
<accession>A0A9Q0MMQ4</accession>
<evidence type="ECO:0000256" key="1">
    <source>
        <dbReference type="ARBA" id="ARBA00004123"/>
    </source>
</evidence>
<evidence type="ECO:0000256" key="4">
    <source>
        <dbReference type="ARBA" id="ARBA00022801"/>
    </source>
</evidence>
<evidence type="ECO:0000259" key="7">
    <source>
        <dbReference type="SMART" id="SM01168"/>
    </source>
</evidence>
<sequence length="321" mass="35905">MSALNTDLLPLEEKLLFTPSLDEIRLFLLDGLKSNFSEVNVDVVECPDLREAPYHLACEGLNGSAALCEVGGPPYLLPTVDREKIYDLREISRKILNSSDEIFSIGAGAGYFPYLNSNCEGIYNMKIDKNNSTSGSSSYFVSKKSSKECNVVTVPCDETRFALLANIFLSEGKPGKVVRVHCKQRIGSDDFITSIRKTLAGMYGDKTIGLGGVFLLKNGKVKQHVMSEFSETPITTEEQLNSWMNYYEMPAPLINLGTLVTNEADLDLRLQHFHSFSKGVWGGHYHYDTTPHIVEYEGFFNVGEKIVRIDKPIHTHQFGRD</sequence>
<keyword evidence="5" id="KW-0862">Zinc</keyword>
<proteinExistence type="predicted"/>
<evidence type="ECO:0000313" key="9">
    <source>
        <dbReference type="Proteomes" id="UP001151699"/>
    </source>
</evidence>
<keyword evidence="3" id="KW-0479">Metal-binding</keyword>
<comment type="caution">
    <text evidence="8">The sequence shown here is derived from an EMBL/GenBank/DDBJ whole genome shotgun (WGS) entry which is preliminary data.</text>
</comment>
<dbReference type="Proteomes" id="UP001151699">
    <property type="component" value="Unassembled WGS sequence"/>
</dbReference>
<name>A0A9Q0MMQ4_9DIPT</name>
<organism evidence="8 9">
    <name type="scientific">Pseudolycoriella hygida</name>
    <dbReference type="NCBI Taxonomy" id="35572"/>
    <lineage>
        <taxon>Eukaryota</taxon>
        <taxon>Metazoa</taxon>
        <taxon>Ecdysozoa</taxon>
        <taxon>Arthropoda</taxon>
        <taxon>Hexapoda</taxon>
        <taxon>Insecta</taxon>
        <taxon>Pterygota</taxon>
        <taxon>Neoptera</taxon>
        <taxon>Endopterygota</taxon>
        <taxon>Diptera</taxon>
        <taxon>Nematocera</taxon>
        <taxon>Sciaroidea</taxon>
        <taxon>Sciaridae</taxon>
        <taxon>Pseudolycoriella</taxon>
    </lineage>
</organism>
<comment type="subunit">
    <text evidence="2">Monomer.</text>
</comment>
<dbReference type="SMART" id="SM01168">
    <property type="entry name" value="DUF1907"/>
    <property type="match status" value="1"/>
</dbReference>
<dbReference type="SUPFAM" id="SSF117856">
    <property type="entry name" value="AF0104/ALDC/Ptd012-like"/>
    <property type="match status" value="1"/>
</dbReference>
<dbReference type="GO" id="GO:0005634">
    <property type="term" value="C:nucleus"/>
    <property type="evidence" value="ECO:0007669"/>
    <property type="project" value="UniProtKB-SubCell"/>
</dbReference>
<reference evidence="8" key="1">
    <citation type="submission" date="2022-07" db="EMBL/GenBank/DDBJ databases">
        <authorList>
            <person name="Trinca V."/>
            <person name="Uliana J.V.C."/>
            <person name="Torres T.T."/>
            <person name="Ward R.J."/>
            <person name="Monesi N."/>
        </authorList>
    </citation>
    <scope>NUCLEOTIDE SEQUENCE</scope>
    <source>
        <strain evidence="8">HSMRA1968</strain>
        <tissue evidence="8">Whole embryos</tissue>
    </source>
</reference>
<protein>
    <submittedName>
        <fullName evidence="8">Ester hydrolase C11orf54 like</fullName>
    </submittedName>
</protein>